<protein>
    <submittedName>
        <fullName evidence="4">Flagellar protein FlgN</fullName>
    </submittedName>
</protein>
<dbReference type="SUPFAM" id="SSF140566">
    <property type="entry name" value="FlgN-like"/>
    <property type="match status" value="1"/>
</dbReference>
<keyword evidence="4" id="KW-0966">Cell projection</keyword>
<evidence type="ECO:0000256" key="2">
    <source>
        <dbReference type="ARBA" id="ARBA00007703"/>
    </source>
</evidence>
<dbReference type="Proteomes" id="UP001165384">
    <property type="component" value="Unassembled WGS sequence"/>
</dbReference>
<evidence type="ECO:0000256" key="3">
    <source>
        <dbReference type="ARBA" id="ARBA00022795"/>
    </source>
</evidence>
<reference evidence="4" key="1">
    <citation type="submission" date="2022-01" db="EMBL/GenBank/DDBJ databases">
        <authorList>
            <person name="Jo J.-H."/>
            <person name="Im W.-T."/>
        </authorList>
    </citation>
    <scope>NUCLEOTIDE SEQUENCE</scope>
    <source>
        <strain evidence="4">XY25</strain>
    </source>
</reference>
<evidence type="ECO:0000256" key="1">
    <source>
        <dbReference type="ARBA" id="ARBA00002397"/>
    </source>
</evidence>
<evidence type="ECO:0000313" key="4">
    <source>
        <dbReference type="EMBL" id="MCG2578833.1"/>
    </source>
</evidence>
<comment type="similarity">
    <text evidence="2">Belongs to the FlgN family.</text>
</comment>
<accession>A0ABS9K6P1</accession>
<comment type="function">
    <text evidence="1">Required for the efficient initiation of filament assembly.</text>
</comment>
<dbReference type="InterPro" id="IPR007809">
    <property type="entry name" value="FlgN-like"/>
</dbReference>
<dbReference type="RefSeq" id="WP_275712224.1">
    <property type="nucleotide sequence ID" value="NZ_JAKLTN010000005.1"/>
</dbReference>
<evidence type="ECO:0000313" key="5">
    <source>
        <dbReference type="Proteomes" id="UP001165384"/>
    </source>
</evidence>
<name>A0ABS9K6P1_9RHOO</name>
<keyword evidence="4" id="KW-0969">Cilium</keyword>
<keyword evidence="5" id="KW-1185">Reference proteome</keyword>
<proteinExistence type="inferred from homology"/>
<organism evidence="4 5">
    <name type="scientific">Dechloromonas hankyongensis</name>
    <dbReference type="NCBI Taxonomy" id="2908002"/>
    <lineage>
        <taxon>Bacteria</taxon>
        <taxon>Pseudomonadati</taxon>
        <taxon>Pseudomonadota</taxon>
        <taxon>Betaproteobacteria</taxon>
        <taxon>Rhodocyclales</taxon>
        <taxon>Azonexaceae</taxon>
        <taxon>Dechloromonas</taxon>
    </lineage>
</organism>
<keyword evidence="3" id="KW-1005">Bacterial flagellum biogenesis</keyword>
<dbReference type="EMBL" id="JAKLTN010000005">
    <property type="protein sequence ID" value="MCG2578833.1"/>
    <property type="molecule type" value="Genomic_DNA"/>
</dbReference>
<dbReference type="InterPro" id="IPR036679">
    <property type="entry name" value="FlgN-like_sf"/>
</dbReference>
<sequence>MVAGQPVTQQEVALLGDFIALLKQEQEALVRADPGSLSDINNRKLILLADLDRHEQIRAQILKLAPGENTREAMSQWLAVHPDQKATADTWLAVKNLAREAKRLHDLNGQLIAMHLQRTSELLAVLKRSEHQTLYGANGQTHQSSGSRIIDQA</sequence>
<dbReference type="Gene3D" id="1.20.58.300">
    <property type="entry name" value="FlgN-like"/>
    <property type="match status" value="1"/>
</dbReference>
<gene>
    <name evidence="4" type="ORF">LZ012_17705</name>
</gene>
<keyword evidence="4" id="KW-0282">Flagellum</keyword>
<dbReference type="Pfam" id="PF05130">
    <property type="entry name" value="FlgN"/>
    <property type="match status" value="1"/>
</dbReference>
<comment type="caution">
    <text evidence="4">The sequence shown here is derived from an EMBL/GenBank/DDBJ whole genome shotgun (WGS) entry which is preliminary data.</text>
</comment>